<dbReference type="CDD" id="cd01734">
    <property type="entry name" value="YlxS_C"/>
    <property type="match status" value="1"/>
</dbReference>
<evidence type="ECO:0000256" key="2">
    <source>
        <dbReference type="ARBA" id="ARBA00022517"/>
    </source>
</evidence>
<gene>
    <name evidence="3" type="primary">rimP</name>
    <name evidence="6" type="ORF">CJ205_01235</name>
</gene>
<comment type="function">
    <text evidence="3">Required for maturation of 30S ribosomal subunits.</text>
</comment>
<dbReference type="Proteomes" id="UP000235682">
    <property type="component" value="Unassembled WGS sequence"/>
</dbReference>
<dbReference type="AlphaFoldDB" id="A0A1G8PG92"/>
<dbReference type="Pfam" id="PF17384">
    <property type="entry name" value="DUF150_C"/>
    <property type="match status" value="1"/>
</dbReference>
<accession>A0A1G8PG92</accession>
<keyword evidence="2 3" id="KW-0690">Ribosome biogenesis</keyword>
<name>A0A1G8PG92_9LACT</name>
<dbReference type="InterPro" id="IPR003728">
    <property type="entry name" value="Ribosome_maturation_RimP"/>
</dbReference>
<dbReference type="Pfam" id="PF02576">
    <property type="entry name" value="RimP_N"/>
    <property type="match status" value="1"/>
</dbReference>
<dbReference type="GO" id="GO:0006412">
    <property type="term" value="P:translation"/>
    <property type="evidence" value="ECO:0007669"/>
    <property type="project" value="TreeGrafter"/>
</dbReference>
<feature type="domain" description="Ribosome maturation factor RimP N-terminal" evidence="4">
    <location>
        <begin position="11"/>
        <end position="85"/>
    </location>
</feature>
<evidence type="ECO:0000256" key="1">
    <source>
        <dbReference type="ARBA" id="ARBA00022490"/>
    </source>
</evidence>
<dbReference type="GO" id="GO:0000028">
    <property type="term" value="P:ribosomal small subunit assembly"/>
    <property type="evidence" value="ECO:0007669"/>
    <property type="project" value="TreeGrafter"/>
</dbReference>
<dbReference type="EMBL" id="PNHE01000002">
    <property type="protein sequence ID" value="PMC59120.1"/>
    <property type="molecule type" value="Genomic_DNA"/>
</dbReference>
<feature type="domain" description="Ribosome maturation factor RimP C-terminal" evidence="5">
    <location>
        <begin position="95"/>
        <end position="157"/>
    </location>
</feature>
<dbReference type="GO" id="GO:0005829">
    <property type="term" value="C:cytosol"/>
    <property type="evidence" value="ECO:0007669"/>
    <property type="project" value="TreeGrafter"/>
</dbReference>
<dbReference type="Gene3D" id="3.30.300.70">
    <property type="entry name" value="RimP-like superfamily, N-terminal"/>
    <property type="match status" value="1"/>
</dbReference>
<evidence type="ECO:0000313" key="7">
    <source>
        <dbReference type="Proteomes" id="UP000235682"/>
    </source>
</evidence>
<dbReference type="HAMAP" id="MF_01077">
    <property type="entry name" value="RimP"/>
    <property type="match status" value="1"/>
</dbReference>
<evidence type="ECO:0000259" key="4">
    <source>
        <dbReference type="Pfam" id="PF02576"/>
    </source>
</evidence>
<dbReference type="RefSeq" id="WP_092086831.1">
    <property type="nucleotide sequence ID" value="NZ_FNEL01000072.1"/>
</dbReference>
<dbReference type="FunFam" id="3.30.300.70:FF:000001">
    <property type="entry name" value="Ribosome maturation factor RimP"/>
    <property type="match status" value="1"/>
</dbReference>
<comment type="similarity">
    <text evidence="3">Belongs to the RimP family.</text>
</comment>
<keyword evidence="1 3" id="KW-0963">Cytoplasm</keyword>
<dbReference type="PANTHER" id="PTHR33867:SF1">
    <property type="entry name" value="RIBOSOME MATURATION FACTOR RIMP"/>
    <property type="match status" value="1"/>
</dbReference>
<dbReference type="SUPFAM" id="SSF75420">
    <property type="entry name" value="YhbC-like, N-terminal domain"/>
    <property type="match status" value="1"/>
</dbReference>
<dbReference type="STRING" id="84521.SAMN04487994_10722"/>
<reference evidence="6 7" key="1">
    <citation type="submission" date="2017-09" db="EMBL/GenBank/DDBJ databases">
        <title>Bacterial strain isolated from the female urinary microbiota.</title>
        <authorList>
            <person name="Thomas-White K."/>
            <person name="Kumar N."/>
            <person name="Forster S."/>
            <person name="Putonti C."/>
            <person name="Lawley T."/>
            <person name="Wolfe A.J."/>
        </authorList>
    </citation>
    <scope>NUCLEOTIDE SEQUENCE [LARGE SCALE GENOMIC DNA]</scope>
    <source>
        <strain evidence="6 7">UMB0852</strain>
    </source>
</reference>
<evidence type="ECO:0000256" key="3">
    <source>
        <dbReference type="HAMAP-Rule" id="MF_01077"/>
    </source>
</evidence>
<evidence type="ECO:0000313" key="6">
    <source>
        <dbReference type="EMBL" id="PMC59120.1"/>
    </source>
</evidence>
<dbReference type="InterPro" id="IPR036847">
    <property type="entry name" value="RimP_C_sf"/>
</dbReference>
<dbReference type="Gene3D" id="2.30.30.180">
    <property type="entry name" value="Ribosome maturation factor RimP, C-terminal domain"/>
    <property type="match status" value="1"/>
</dbReference>
<protein>
    <recommendedName>
        <fullName evidence="3">Ribosome maturation factor RimP</fullName>
    </recommendedName>
</protein>
<dbReference type="InterPro" id="IPR035956">
    <property type="entry name" value="RimP_N_sf"/>
</dbReference>
<comment type="subcellular location">
    <subcellularLocation>
        <location evidence="3">Cytoplasm</location>
    </subcellularLocation>
</comment>
<dbReference type="InterPro" id="IPR028989">
    <property type="entry name" value="RimP_N"/>
</dbReference>
<proteinExistence type="inferred from homology"/>
<dbReference type="OrthoDB" id="9805006at2"/>
<dbReference type="PANTHER" id="PTHR33867">
    <property type="entry name" value="RIBOSOME MATURATION FACTOR RIMP"/>
    <property type="match status" value="1"/>
</dbReference>
<dbReference type="NCBIfam" id="NF000928">
    <property type="entry name" value="PRK00092.1-2"/>
    <property type="match status" value="1"/>
</dbReference>
<dbReference type="InterPro" id="IPR028998">
    <property type="entry name" value="RimP_C"/>
</dbReference>
<comment type="caution">
    <text evidence="6">The sequence shown here is derived from an EMBL/GenBank/DDBJ whole genome shotgun (WGS) entry which is preliminary data.</text>
</comment>
<dbReference type="SUPFAM" id="SSF74942">
    <property type="entry name" value="YhbC-like, C-terminal domain"/>
    <property type="match status" value="1"/>
</dbReference>
<keyword evidence="7" id="KW-1185">Reference proteome</keyword>
<evidence type="ECO:0000259" key="5">
    <source>
        <dbReference type="Pfam" id="PF17384"/>
    </source>
</evidence>
<sequence>MSSMVDKLQPIIEPIVENNGCELIEMEYVNEEGQWFLRIFADKPGRIDINDCALISEEVSVALDALDPDPFPQAYFLEVSSPGAERPLKDDEAIEKAVGEYVHFAYHGHVEGETFHEGTLIESQPDAYILEIRDKARVKQITVPKDAIRFARLAVQF</sequence>
<organism evidence="6 7">
    <name type="scientific">Dolosicoccus paucivorans</name>
    <dbReference type="NCBI Taxonomy" id="84521"/>
    <lineage>
        <taxon>Bacteria</taxon>
        <taxon>Bacillati</taxon>
        <taxon>Bacillota</taxon>
        <taxon>Bacilli</taxon>
        <taxon>Lactobacillales</taxon>
        <taxon>Aerococcaceae</taxon>
        <taxon>Dolosicoccus</taxon>
    </lineage>
</organism>